<keyword evidence="2" id="KW-1133">Transmembrane helix</keyword>
<feature type="domain" description="LytR/CpsA/Psr regulator C-terminal" evidence="3">
    <location>
        <begin position="97"/>
        <end position="185"/>
    </location>
</feature>
<evidence type="ECO:0000313" key="4">
    <source>
        <dbReference type="EMBL" id="AMD86794.1"/>
    </source>
</evidence>
<keyword evidence="2" id="KW-0472">Membrane</keyword>
<keyword evidence="5" id="KW-1185">Reference proteome</keyword>
<organism evidence="4 5">
    <name type="scientific">Actinomyces radicidentis</name>
    <dbReference type="NCBI Taxonomy" id="111015"/>
    <lineage>
        <taxon>Bacteria</taxon>
        <taxon>Bacillati</taxon>
        <taxon>Actinomycetota</taxon>
        <taxon>Actinomycetes</taxon>
        <taxon>Actinomycetales</taxon>
        <taxon>Actinomycetaceae</taxon>
        <taxon>Actinomyces</taxon>
    </lineage>
</organism>
<feature type="transmembrane region" description="Helical" evidence="2">
    <location>
        <begin position="35"/>
        <end position="56"/>
    </location>
</feature>
<feature type="region of interest" description="Disordered" evidence="1">
    <location>
        <begin position="1"/>
        <end position="23"/>
    </location>
</feature>
<sequence>MTPYEYPEDEFDSPADDGPDPIGVHREPVPAWRSWLPLLAVLIIVPLLAWGAVSLLGSRSGSPTETTTTAVAASTASATPTATASATLAGDADMTTGITVHNGTSTQGLGTRTGEKLTNAGFTAVTVSQGVYSLTDPTATTIYYASPDDESTAQAIAQTLGVTNVVESAAEAQSNPIVVVLRDDYQE</sequence>
<protein>
    <recommendedName>
        <fullName evidence="3">LytR/CpsA/Psr regulator C-terminal domain-containing protein</fullName>
    </recommendedName>
</protein>
<evidence type="ECO:0000259" key="3">
    <source>
        <dbReference type="Pfam" id="PF13399"/>
    </source>
</evidence>
<evidence type="ECO:0000256" key="1">
    <source>
        <dbReference type="SAM" id="MobiDB-lite"/>
    </source>
</evidence>
<dbReference type="RefSeq" id="WP_067940803.1">
    <property type="nucleotide sequence ID" value="NZ_CP014228.1"/>
</dbReference>
<evidence type="ECO:0000256" key="2">
    <source>
        <dbReference type="SAM" id="Phobius"/>
    </source>
</evidence>
<dbReference type="Proteomes" id="UP000065220">
    <property type="component" value="Chromosome"/>
</dbReference>
<dbReference type="OrthoDB" id="3267607at2"/>
<name>A0A120KL01_ACTRD</name>
<feature type="compositionally biased region" description="Acidic residues" evidence="1">
    <location>
        <begin position="1"/>
        <end position="19"/>
    </location>
</feature>
<evidence type="ECO:0000313" key="5">
    <source>
        <dbReference type="Proteomes" id="UP000065220"/>
    </source>
</evidence>
<gene>
    <name evidence="4" type="ORF">AXF14_03245</name>
</gene>
<dbReference type="AlphaFoldDB" id="A0A120KL01"/>
<dbReference type="InterPro" id="IPR027381">
    <property type="entry name" value="LytR/CpsA/Psr_C"/>
</dbReference>
<dbReference type="EMBL" id="CP014228">
    <property type="protein sequence ID" value="AMD86794.1"/>
    <property type="molecule type" value="Genomic_DNA"/>
</dbReference>
<keyword evidence="2" id="KW-0812">Transmembrane</keyword>
<proteinExistence type="predicted"/>
<reference evidence="5" key="1">
    <citation type="submission" date="2016-02" db="EMBL/GenBank/DDBJ databases">
        <authorList>
            <person name="Holder M.E."/>
            <person name="Ajami N.J."/>
            <person name="Petrosino J.F."/>
        </authorList>
    </citation>
    <scope>NUCLEOTIDE SEQUENCE [LARGE SCALE GENOMIC DNA]</scope>
    <source>
        <strain evidence="5">CCUG 36733</strain>
    </source>
</reference>
<dbReference type="Pfam" id="PF13399">
    <property type="entry name" value="LytR_C"/>
    <property type="match status" value="1"/>
</dbReference>
<dbReference type="STRING" id="111015.AXF14_03245"/>
<accession>A0A120KL01</accession>
<dbReference type="KEGG" id="ard:AXF14_03245"/>
<dbReference type="Gene3D" id="3.30.70.2390">
    <property type="match status" value="1"/>
</dbReference>